<comment type="caution">
    <text evidence="2">The sequence shown here is derived from an EMBL/GenBank/DDBJ whole genome shotgun (WGS) entry which is preliminary data.</text>
</comment>
<dbReference type="InterPro" id="IPR046533">
    <property type="entry name" value="DUF6598"/>
</dbReference>
<organism evidence="2 3">
    <name type="scientific">Digitaria exilis</name>
    <dbReference type="NCBI Taxonomy" id="1010633"/>
    <lineage>
        <taxon>Eukaryota</taxon>
        <taxon>Viridiplantae</taxon>
        <taxon>Streptophyta</taxon>
        <taxon>Embryophyta</taxon>
        <taxon>Tracheophyta</taxon>
        <taxon>Spermatophyta</taxon>
        <taxon>Magnoliopsida</taxon>
        <taxon>Liliopsida</taxon>
        <taxon>Poales</taxon>
        <taxon>Poaceae</taxon>
        <taxon>PACMAD clade</taxon>
        <taxon>Panicoideae</taxon>
        <taxon>Panicodae</taxon>
        <taxon>Paniceae</taxon>
        <taxon>Anthephorinae</taxon>
        <taxon>Digitaria</taxon>
    </lineage>
</organism>
<protein>
    <recommendedName>
        <fullName evidence="1">DUF6598 domain-containing protein</fullName>
    </recommendedName>
</protein>
<gene>
    <name evidence="2" type="ORF">HU200_036365</name>
</gene>
<sequence>MCTIERAESIVDSACERDAVVLGEWLEMSNNNIFPLPLAPLQVLPNVTVSCVSGDGCYHQEYWTDSPATTAPAHPYFRPCRMMQVFSLRLPRTFAYPVQIYGTFAVHDCWEPLCNYVFNRTRDDPATIQPGCSSLPLCGPCRGIYVLKYVLVDIDLWIKEEGEMSAYKQLFRGYLEFDADLSGPKSKVYGRIPTAIEVFAVAKHSLDVKMSAFTGSFDDEVVLYDGTLCDTRVINHFIAVRKQDELHVLLQLHGSQYRWTFKAGVGVLVAPDHGMYDFAQFVVKVDFRTQGRAASAGNGVSPTISRIS</sequence>
<evidence type="ECO:0000259" key="1">
    <source>
        <dbReference type="Pfam" id="PF20241"/>
    </source>
</evidence>
<dbReference type="PANTHER" id="PTHR33065">
    <property type="entry name" value="OS07G0486400 PROTEIN"/>
    <property type="match status" value="1"/>
</dbReference>
<dbReference type="Pfam" id="PF20241">
    <property type="entry name" value="DUF6598"/>
    <property type="match status" value="1"/>
</dbReference>
<evidence type="ECO:0000313" key="2">
    <source>
        <dbReference type="EMBL" id="KAF8696735.1"/>
    </source>
</evidence>
<dbReference type="EMBL" id="JACEFO010001880">
    <property type="protein sequence ID" value="KAF8696735.1"/>
    <property type="molecule type" value="Genomic_DNA"/>
</dbReference>
<accession>A0A835EKU9</accession>
<reference evidence="2" key="1">
    <citation type="submission" date="2020-07" db="EMBL/GenBank/DDBJ databases">
        <title>Genome sequence and genetic diversity analysis of an under-domesticated orphan crop, white fonio (Digitaria exilis).</title>
        <authorList>
            <person name="Bennetzen J.L."/>
            <person name="Chen S."/>
            <person name="Ma X."/>
            <person name="Wang X."/>
            <person name="Yssel A.E.J."/>
            <person name="Chaluvadi S.R."/>
            <person name="Johnson M."/>
            <person name="Gangashetty P."/>
            <person name="Hamidou F."/>
            <person name="Sanogo M.D."/>
            <person name="Zwaenepoel A."/>
            <person name="Wallace J."/>
            <person name="Van De Peer Y."/>
            <person name="Van Deynze A."/>
        </authorList>
    </citation>
    <scope>NUCLEOTIDE SEQUENCE</scope>
    <source>
        <tissue evidence="2">Leaves</tissue>
    </source>
</reference>
<keyword evidence="3" id="KW-1185">Reference proteome</keyword>
<feature type="domain" description="DUF6598" evidence="1">
    <location>
        <begin position="82"/>
        <end position="253"/>
    </location>
</feature>
<dbReference type="AlphaFoldDB" id="A0A835EKU9"/>
<dbReference type="OrthoDB" id="613498at2759"/>
<evidence type="ECO:0000313" key="3">
    <source>
        <dbReference type="Proteomes" id="UP000636709"/>
    </source>
</evidence>
<name>A0A835EKU9_9POAL</name>
<proteinExistence type="predicted"/>
<dbReference type="PANTHER" id="PTHR33065:SF117">
    <property type="entry name" value="OS01G0590200 PROTEIN"/>
    <property type="match status" value="1"/>
</dbReference>
<dbReference type="Proteomes" id="UP000636709">
    <property type="component" value="Unassembled WGS sequence"/>
</dbReference>